<name>A0A2G5TUG5_9PELO</name>
<feature type="compositionally biased region" description="Basic residues" evidence="1">
    <location>
        <begin position="1"/>
        <end position="10"/>
    </location>
</feature>
<feature type="region of interest" description="Disordered" evidence="1">
    <location>
        <begin position="759"/>
        <end position="808"/>
    </location>
</feature>
<dbReference type="EMBL" id="PDUG01000005">
    <property type="protein sequence ID" value="PIC30606.1"/>
    <property type="molecule type" value="Genomic_DNA"/>
</dbReference>
<reference evidence="3" key="1">
    <citation type="submission" date="2017-10" db="EMBL/GenBank/DDBJ databases">
        <title>Rapid genome shrinkage in a self-fertile nematode reveals novel sperm competition proteins.</title>
        <authorList>
            <person name="Yin D."/>
            <person name="Schwarz E.M."/>
            <person name="Thomas C.G."/>
            <person name="Felde R.L."/>
            <person name="Korf I.F."/>
            <person name="Cutter A.D."/>
            <person name="Schartner C.M."/>
            <person name="Ralston E.J."/>
            <person name="Meyer B.J."/>
            <person name="Haag E.S."/>
        </authorList>
    </citation>
    <scope>NUCLEOTIDE SEQUENCE [LARGE SCALE GENOMIC DNA]</scope>
    <source>
        <strain evidence="3">JU1422</strain>
    </source>
</reference>
<sequence length="908" mass="104602">MSKKNQKPKPKAPPTSSQSKAPDGPPKFEISKESSEGSSNQNVSYDSSFIQIGNLKFSNLDLNNLVRKSGSNEKDLTDDPDFMKKLDAYASEQSQAIMDSTVKVRGLNCMDTVWARYGQGMGKEWACYVQGYGKYEPDMNKLGSGMDKTLPSATEILEKFPVQLKITRLDEDVSQDVNLTRPSKSNDAATQVTYHDRVLHLLKDFEPSKPKRPVRIYKSRNKKVLLGKSTFVNPAGEDTPYFPEKADMDLKTFQESELESSKLRERKYPSLDTQKLYYKHPIEIAREILSPNFKYSFPFKMEIMMSTTGISRQFTWFIGGPNSYSSFKNKLTTKICEGDNFQLFYQNFDRRYMEIHDNLSFKQMCITHGAFMRGYHCPYQDTVARILCVPCTTSLEEYIFDREADMVMGKESWRLQHQKDEILHYMSFHLTPQACFEKYYRHTVFYSDEENARFYNRFLSARYLIEEIQRPRNVDELFAKYRPKQITRRDMIDALIFRYNNPYDQTTPEESVQDDHTFLMDALLDSKHQTRMSYNQLKREMVDPIRLIKEVMAEREETKERKRQDALHRLMGTEVTQIRYEVPHEHTSGPHTVKHIPNPALLQLHRAEAPQTLTDLMTGPDAHLFQVGDREDSVLPVPHEEFPSIIRRLANDADHLQKDVHSLMTERNVYNEYVRNPMIMSLTKTLMTPPFNLQPVENPPSSSSPPLTPEVIERRRARELRMAQEKEDERVRRHMESIITVMQNEGSDEDDGEMEEMSIDDVVGPGGIDYEKEQEEDEQMEVDEKDEAESESVPNEPPPKIPEEPAKPFIVPEGATSAWQSYSNPTVNYAPGASDPSVNAFLSVMQQSAPPAQLFAVNERGGFAPAKSSLAPLGKFKDPKSHSALRAAQKAREQEAREAEWLAMKKEN</sequence>
<feature type="region of interest" description="Disordered" evidence="1">
    <location>
        <begin position="871"/>
        <end position="908"/>
    </location>
</feature>
<feature type="compositionally biased region" description="Basic and acidic residues" evidence="1">
    <location>
        <begin position="890"/>
        <end position="908"/>
    </location>
</feature>
<organism evidence="2 3">
    <name type="scientific">Caenorhabditis nigoni</name>
    <dbReference type="NCBI Taxonomy" id="1611254"/>
    <lineage>
        <taxon>Eukaryota</taxon>
        <taxon>Metazoa</taxon>
        <taxon>Ecdysozoa</taxon>
        <taxon>Nematoda</taxon>
        <taxon>Chromadorea</taxon>
        <taxon>Rhabditida</taxon>
        <taxon>Rhabditina</taxon>
        <taxon>Rhabditomorpha</taxon>
        <taxon>Rhabditoidea</taxon>
        <taxon>Rhabditidae</taxon>
        <taxon>Peloderinae</taxon>
        <taxon>Caenorhabditis</taxon>
    </lineage>
</organism>
<dbReference type="AlphaFoldDB" id="A0A2G5TUG5"/>
<evidence type="ECO:0000313" key="2">
    <source>
        <dbReference type="EMBL" id="PIC30606.1"/>
    </source>
</evidence>
<proteinExistence type="predicted"/>
<evidence type="ECO:0000313" key="3">
    <source>
        <dbReference type="Proteomes" id="UP000230233"/>
    </source>
</evidence>
<keyword evidence="3" id="KW-1185">Reference proteome</keyword>
<feature type="compositionally biased region" description="Acidic residues" evidence="1">
    <location>
        <begin position="772"/>
        <end position="790"/>
    </location>
</feature>
<dbReference type="OrthoDB" id="5876116at2759"/>
<evidence type="ECO:0000256" key="1">
    <source>
        <dbReference type="SAM" id="MobiDB-lite"/>
    </source>
</evidence>
<feature type="region of interest" description="Disordered" evidence="1">
    <location>
        <begin position="1"/>
        <end position="43"/>
    </location>
</feature>
<dbReference type="Proteomes" id="UP000230233">
    <property type="component" value="Chromosome V"/>
</dbReference>
<protein>
    <submittedName>
        <fullName evidence="2">Uncharacterized protein</fullName>
    </submittedName>
</protein>
<comment type="caution">
    <text evidence="2">The sequence shown here is derived from an EMBL/GenBank/DDBJ whole genome shotgun (WGS) entry which is preliminary data.</text>
</comment>
<gene>
    <name evidence="2" type="primary">Cni-Y69H2.7</name>
    <name evidence="2" type="synonym">Cnig_chr_V.g21796</name>
    <name evidence="2" type="ORF">B9Z55_021796</name>
</gene>
<accession>A0A2G5TUG5</accession>